<name>A0A081KFA8_9GAMM</name>
<evidence type="ECO:0000256" key="1">
    <source>
        <dbReference type="SAM" id="Phobius"/>
    </source>
</evidence>
<gene>
    <name evidence="2" type="ORF">GV64_20785</name>
</gene>
<dbReference type="RefSeq" id="WP_020581514.1">
    <property type="nucleotide sequence ID" value="NZ_JOJP01000001.1"/>
</dbReference>
<dbReference type="Proteomes" id="UP000027997">
    <property type="component" value="Unassembled WGS sequence"/>
</dbReference>
<dbReference type="AlphaFoldDB" id="A0A081KFA8"/>
<organism evidence="2 3">
    <name type="scientific">Endozoicomonas elysicola</name>
    <dbReference type="NCBI Taxonomy" id="305900"/>
    <lineage>
        <taxon>Bacteria</taxon>
        <taxon>Pseudomonadati</taxon>
        <taxon>Pseudomonadota</taxon>
        <taxon>Gammaproteobacteria</taxon>
        <taxon>Oceanospirillales</taxon>
        <taxon>Endozoicomonadaceae</taxon>
        <taxon>Endozoicomonas</taxon>
    </lineage>
</organism>
<keyword evidence="1" id="KW-1133">Transmembrane helix</keyword>
<protein>
    <recommendedName>
        <fullName evidence="4">Type 4 fimbrial biogenesis protein PilX N-terminal domain-containing protein</fullName>
    </recommendedName>
</protein>
<sequence length="149" mass="16068">MGINSGRKEQAGSFLLIVMIVMIVMIFSGLFVMEMAKLEEVTVSNEQRTVQVYQVAYSELEVQLNFLETNPGLFNTALAGEQTLTAIVNPGGGIQQNVTLRFIGQVPPPAGFSFTNFIGLSFEINSVATLDGTGARSDQTLGVIYVAAR</sequence>
<evidence type="ECO:0000313" key="2">
    <source>
        <dbReference type="EMBL" id="KEI72834.1"/>
    </source>
</evidence>
<evidence type="ECO:0000313" key="3">
    <source>
        <dbReference type="Proteomes" id="UP000027997"/>
    </source>
</evidence>
<evidence type="ECO:0008006" key="4">
    <source>
        <dbReference type="Google" id="ProtNLM"/>
    </source>
</evidence>
<keyword evidence="1" id="KW-0472">Membrane</keyword>
<accession>A0A081KFA8</accession>
<comment type="caution">
    <text evidence="2">The sequence shown here is derived from an EMBL/GenBank/DDBJ whole genome shotgun (WGS) entry which is preliminary data.</text>
</comment>
<feature type="transmembrane region" description="Helical" evidence="1">
    <location>
        <begin position="12"/>
        <end position="33"/>
    </location>
</feature>
<keyword evidence="3" id="KW-1185">Reference proteome</keyword>
<dbReference type="EMBL" id="JOJP01000001">
    <property type="protein sequence ID" value="KEI72834.1"/>
    <property type="molecule type" value="Genomic_DNA"/>
</dbReference>
<proteinExistence type="predicted"/>
<dbReference type="STRING" id="305900.GV64_20785"/>
<keyword evidence="1" id="KW-0812">Transmembrane</keyword>
<reference evidence="2 3" key="1">
    <citation type="submission" date="2014-06" db="EMBL/GenBank/DDBJ databases">
        <title>Whole Genome Sequences of Three Symbiotic Endozoicomonas Bacteria.</title>
        <authorList>
            <person name="Neave M.J."/>
            <person name="Apprill A."/>
            <person name="Voolstra C.R."/>
        </authorList>
    </citation>
    <scope>NUCLEOTIDE SEQUENCE [LARGE SCALE GENOMIC DNA]</scope>
    <source>
        <strain evidence="2 3">DSM 22380</strain>
    </source>
</reference>